<accession>A0A9W9JKP9</accession>
<comment type="caution">
    <text evidence="10">The sequence shown here is derived from an EMBL/GenBank/DDBJ whole genome shotgun (WGS) entry which is preliminary data.</text>
</comment>
<sequence length="508" mass="57210">MKNISIGGRVFPTVVWYRHACLRKLYFLIAVIWLSSATGGFDGTMMNGLQTLSYWNDYFDNPRPSTLGLMNAIVPAGNLVINFFMPYMADHWGRKRTLIIGDLILFVGIAIQTGSVNMGMFIASRFIGGVGASFGTGPYLITELAHPQHRAIVTTIYNTFYYIGAIIAAWATYGTLTIQSQWAWRLPSILQFVTPIIQFSLIWFVPESPRFLINRDRPDEARAILEKYHGTASGPEFVQAEFDEICQTIQLEKQFAKRGWMEFFSTKGNRHRFAICLSLGIFANTAGNTILSYYLHQVLDSVGVTSAREQLQINGAVQVYNWVFALGITFFVDKIGRRRLFLISVGGMLCIFIAWTVCSAFYSENQQPGTAKGVLACIFLYYTFYDLAWSGLYQAYACEILPYHLRAKGLAIVVIGAYAAAFFGNYVNPVGLANAGWKYYLLYDCWLVVIFVTIYFLFVESRNTTLEEISVIFDGDDALVGGGVEMSRRERELDELKPSAVHFEQADP</sequence>
<feature type="transmembrane region" description="Helical" evidence="8">
    <location>
        <begin position="409"/>
        <end position="427"/>
    </location>
</feature>
<dbReference type="InterPro" id="IPR020846">
    <property type="entry name" value="MFS_dom"/>
</dbReference>
<evidence type="ECO:0000256" key="1">
    <source>
        <dbReference type="ARBA" id="ARBA00004141"/>
    </source>
</evidence>
<dbReference type="PANTHER" id="PTHR48022:SF64">
    <property type="entry name" value="MAJOR FACILITATOR SUPERFAMILY (MFS) PROFILE DOMAIN-CONTAINING PROTEIN"/>
    <property type="match status" value="1"/>
</dbReference>
<dbReference type="InterPro" id="IPR050360">
    <property type="entry name" value="MFS_Sugar_Transporters"/>
</dbReference>
<dbReference type="GO" id="GO:0016020">
    <property type="term" value="C:membrane"/>
    <property type="evidence" value="ECO:0007669"/>
    <property type="project" value="UniProtKB-SubCell"/>
</dbReference>
<dbReference type="InterPro" id="IPR005828">
    <property type="entry name" value="MFS_sugar_transport-like"/>
</dbReference>
<feature type="transmembrane region" description="Helical" evidence="8">
    <location>
        <begin position="340"/>
        <end position="363"/>
    </location>
</feature>
<organism evidence="10 11">
    <name type="scientific">Penicillium cinerascens</name>
    <dbReference type="NCBI Taxonomy" id="70096"/>
    <lineage>
        <taxon>Eukaryota</taxon>
        <taxon>Fungi</taxon>
        <taxon>Dikarya</taxon>
        <taxon>Ascomycota</taxon>
        <taxon>Pezizomycotina</taxon>
        <taxon>Eurotiomycetes</taxon>
        <taxon>Eurotiomycetidae</taxon>
        <taxon>Eurotiales</taxon>
        <taxon>Aspergillaceae</taxon>
        <taxon>Penicillium</taxon>
    </lineage>
</organism>
<comment type="similarity">
    <text evidence="2 7">Belongs to the major facilitator superfamily. Sugar transporter (TC 2.A.1.1) family.</text>
</comment>
<comment type="subcellular location">
    <subcellularLocation>
        <location evidence="1">Membrane</location>
        <topology evidence="1">Multi-pass membrane protein</topology>
    </subcellularLocation>
</comment>
<evidence type="ECO:0000313" key="11">
    <source>
        <dbReference type="Proteomes" id="UP001150904"/>
    </source>
</evidence>
<dbReference type="NCBIfam" id="TIGR00879">
    <property type="entry name" value="SP"/>
    <property type="match status" value="1"/>
</dbReference>
<dbReference type="EMBL" id="JAPQKR010000014">
    <property type="protein sequence ID" value="KAJ5197727.1"/>
    <property type="molecule type" value="Genomic_DNA"/>
</dbReference>
<name>A0A9W9JKP9_9EURO</name>
<evidence type="ECO:0000256" key="6">
    <source>
        <dbReference type="ARBA" id="ARBA00023136"/>
    </source>
</evidence>
<dbReference type="Proteomes" id="UP001150904">
    <property type="component" value="Unassembled WGS sequence"/>
</dbReference>
<evidence type="ECO:0000256" key="5">
    <source>
        <dbReference type="ARBA" id="ARBA00022989"/>
    </source>
</evidence>
<dbReference type="SUPFAM" id="SSF103473">
    <property type="entry name" value="MFS general substrate transporter"/>
    <property type="match status" value="1"/>
</dbReference>
<feature type="transmembrane region" description="Helical" evidence="8">
    <location>
        <begin position="273"/>
        <end position="295"/>
    </location>
</feature>
<keyword evidence="11" id="KW-1185">Reference proteome</keyword>
<feature type="domain" description="Major facilitator superfamily (MFS) profile" evidence="9">
    <location>
        <begin position="28"/>
        <end position="462"/>
    </location>
</feature>
<dbReference type="Gene3D" id="1.20.1250.20">
    <property type="entry name" value="MFS general substrate transporter like domains"/>
    <property type="match status" value="1"/>
</dbReference>
<dbReference type="InterPro" id="IPR003663">
    <property type="entry name" value="Sugar/inositol_transpt"/>
</dbReference>
<dbReference type="OrthoDB" id="6133115at2759"/>
<dbReference type="PANTHER" id="PTHR48022">
    <property type="entry name" value="PLASTIDIC GLUCOSE TRANSPORTER 4"/>
    <property type="match status" value="1"/>
</dbReference>
<reference evidence="10" key="2">
    <citation type="journal article" date="2023" name="IMA Fungus">
        <title>Comparative genomic study of the Penicillium genus elucidates a diverse pangenome and 15 lateral gene transfer events.</title>
        <authorList>
            <person name="Petersen C."/>
            <person name="Sorensen T."/>
            <person name="Nielsen M.R."/>
            <person name="Sondergaard T.E."/>
            <person name="Sorensen J.L."/>
            <person name="Fitzpatrick D.A."/>
            <person name="Frisvad J.C."/>
            <person name="Nielsen K.L."/>
        </authorList>
    </citation>
    <scope>NUCLEOTIDE SEQUENCE</scope>
    <source>
        <strain evidence="10">IBT 15544</strain>
    </source>
</reference>
<keyword evidence="4 8" id="KW-0812">Transmembrane</keyword>
<feature type="transmembrane region" description="Helical" evidence="8">
    <location>
        <begin position="315"/>
        <end position="333"/>
    </location>
</feature>
<evidence type="ECO:0000256" key="4">
    <source>
        <dbReference type="ARBA" id="ARBA00022692"/>
    </source>
</evidence>
<dbReference type="FunFam" id="1.20.1250.20:FF:000117">
    <property type="entry name" value="MFS hexose transporter"/>
    <property type="match status" value="1"/>
</dbReference>
<dbReference type="PROSITE" id="PS50850">
    <property type="entry name" value="MFS"/>
    <property type="match status" value="1"/>
</dbReference>
<evidence type="ECO:0000256" key="3">
    <source>
        <dbReference type="ARBA" id="ARBA00022448"/>
    </source>
</evidence>
<dbReference type="GeneID" id="83181207"/>
<evidence type="ECO:0000313" key="10">
    <source>
        <dbReference type="EMBL" id="KAJ5197727.1"/>
    </source>
</evidence>
<reference evidence="10" key="1">
    <citation type="submission" date="2022-12" db="EMBL/GenBank/DDBJ databases">
        <authorList>
            <person name="Petersen C."/>
        </authorList>
    </citation>
    <scope>NUCLEOTIDE SEQUENCE</scope>
    <source>
        <strain evidence="10">IBT 15544</strain>
    </source>
</reference>
<keyword evidence="3 7" id="KW-0813">Transport</keyword>
<evidence type="ECO:0000256" key="2">
    <source>
        <dbReference type="ARBA" id="ARBA00010992"/>
    </source>
</evidence>
<dbReference type="InterPro" id="IPR036259">
    <property type="entry name" value="MFS_trans_sf"/>
</dbReference>
<feature type="transmembrane region" description="Helical" evidence="8">
    <location>
        <begin position="439"/>
        <end position="458"/>
    </location>
</feature>
<dbReference type="AlphaFoldDB" id="A0A9W9JKP9"/>
<keyword evidence="6 8" id="KW-0472">Membrane</keyword>
<feature type="transmembrane region" description="Helical" evidence="8">
    <location>
        <begin position="182"/>
        <end position="205"/>
    </location>
</feature>
<evidence type="ECO:0000256" key="7">
    <source>
        <dbReference type="RuleBase" id="RU003346"/>
    </source>
</evidence>
<gene>
    <name evidence="10" type="ORF">N7498_006844</name>
</gene>
<feature type="transmembrane region" description="Helical" evidence="8">
    <location>
        <begin position="369"/>
        <end position="388"/>
    </location>
</feature>
<feature type="transmembrane region" description="Helical" evidence="8">
    <location>
        <begin position="153"/>
        <end position="176"/>
    </location>
</feature>
<dbReference type="Pfam" id="PF00083">
    <property type="entry name" value="Sugar_tr"/>
    <property type="match status" value="1"/>
</dbReference>
<protein>
    <recommendedName>
        <fullName evidence="9">Major facilitator superfamily (MFS) profile domain-containing protein</fullName>
    </recommendedName>
</protein>
<proteinExistence type="inferred from homology"/>
<dbReference type="GO" id="GO:0005351">
    <property type="term" value="F:carbohydrate:proton symporter activity"/>
    <property type="evidence" value="ECO:0007669"/>
    <property type="project" value="TreeGrafter"/>
</dbReference>
<feature type="transmembrane region" description="Helical" evidence="8">
    <location>
        <begin position="25"/>
        <end position="46"/>
    </location>
</feature>
<dbReference type="RefSeq" id="XP_058306155.1">
    <property type="nucleotide sequence ID" value="XM_058453906.1"/>
</dbReference>
<evidence type="ECO:0000259" key="9">
    <source>
        <dbReference type="PROSITE" id="PS50850"/>
    </source>
</evidence>
<evidence type="ECO:0000256" key="8">
    <source>
        <dbReference type="SAM" id="Phobius"/>
    </source>
</evidence>
<feature type="transmembrane region" description="Helical" evidence="8">
    <location>
        <begin position="66"/>
        <end position="85"/>
    </location>
</feature>
<keyword evidence="5 8" id="KW-1133">Transmembrane helix</keyword>
<feature type="transmembrane region" description="Helical" evidence="8">
    <location>
        <begin position="122"/>
        <end position="141"/>
    </location>
</feature>
<feature type="transmembrane region" description="Helical" evidence="8">
    <location>
        <begin position="97"/>
        <end position="116"/>
    </location>
</feature>